<proteinExistence type="predicted"/>
<dbReference type="Proteomes" id="UP000640333">
    <property type="component" value="Unassembled WGS sequence"/>
</dbReference>
<gene>
    <name evidence="3" type="ORF">IOQ59_12190</name>
</gene>
<reference evidence="3" key="1">
    <citation type="submission" date="2020-10" db="EMBL/GenBank/DDBJ databases">
        <title>Bacterium isolated from coastal waters sediment.</title>
        <authorList>
            <person name="Chen R.-J."/>
            <person name="Lu D.-C."/>
            <person name="Zhu K.-L."/>
            <person name="Du Z.-J."/>
        </authorList>
    </citation>
    <scope>NUCLEOTIDE SEQUENCE</scope>
    <source>
        <strain evidence="3">N1Y112</strain>
    </source>
</reference>
<evidence type="ECO:0000313" key="3">
    <source>
        <dbReference type="EMBL" id="MBE9398018.1"/>
    </source>
</evidence>
<dbReference type="AlphaFoldDB" id="A0A8J7FI13"/>
<protein>
    <submittedName>
        <fullName evidence="3">Response regulator transcription factor</fullName>
    </submittedName>
</protein>
<dbReference type="SUPFAM" id="SSF46894">
    <property type="entry name" value="C-terminal effector domain of the bipartite response regulators"/>
    <property type="match status" value="1"/>
</dbReference>
<dbReference type="PROSITE" id="PS00622">
    <property type="entry name" value="HTH_LUXR_1"/>
    <property type="match status" value="1"/>
</dbReference>
<keyword evidence="1" id="KW-0238">DNA-binding</keyword>
<dbReference type="RefSeq" id="WP_193953654.1">
    <property type="nucleotide sequence ID" value="NZ_JADEYS010000011.1"/>
</dbReference>
<dbReference type="SMART" id="SM00421">
    <property type="entry name" value="HTH_LUXR"/>
    <property type="match status" value="1"/>
</dbReference>
<dbReference type="PANTHER" id="PTHR43214">
    <property type="entry name" value="TWO-COMPONENT RESPONSE REGULATOR"/>
    <property type="match status" value="1"/>
</dbReference>
<evidence type="ECO:0000256" key="1">
    <source>
        <dbReference type="ARBA" id="ARBA00023125"/>
    </source>
</evidence>
<comment type="caution">
    <text evidence="3">The sequence shown here is derived from an EMBL/GenBank/DDBJ whole genome shotgun (WGS) entry which is preliminary data.</text>
</comment>
<sequence>MHVFVSQKPLSPVRWHQAFPDSITVRTPSEVSAVMRGKSCVWLDFTSLTAVDRLLWLEQAKQLCCPIVVLSNIPNNDEAVHVFGAGACGYCHVLAAVNQLREVALVVEHGGYWVGSSFIERVLQLSAGHMQDVMHTEEVDCSDLLTEREQMVAREVARGATNREIASSLEITERTVKAHLASIFAKTGARDRIQLVLMLNHLSSTTV</sequence>
<feature type="domain" description="HTH luxR-type" evidence="2">
    <location>
        <begin position="138"/>
        <end position="203"/>
    </location>
</feature>
<dbReference type="GO" id="GO:0006355">
    <property type="term" value="P:regulation of DNA-templated transcription"/>
    <property type="evidence" value="ECO:0007669"/>
    <property type="project" value="InterPro"/>
</dbReference>
<dbReference type="Pfam" id="PF00196">
    <property type="entry name" value="GerE"/>
    <property type="match status" value="1"/>
</dbReference>
<dbReference type="GO" id="GO:0003677">
    <property type="term" value="F:DNA binding"/>
    <property type="evidence" value="ECO:0007669"/>
    <property type="project" value="UniProtKB-KW"/>
</dbReference>
<dbReference type="PROSITE" id="PS50043">
    <property type="entry name" value="HTH_LUXR_2"/>
    <property type="match status" value="1"/>
</dbReference>
<evidence type="ECO:0000313" key="4">
    <source>
        <dbReference type="Proteomes" id="UP000640333"/>
    </source>
</evidence>
<organism evidence="3 4">
    <name type="scientific">Pontibacterium sinense</name>
    <dbReference type="NCBI Taxonomy" id="2781979"/>
    <lineage>
        <taxon>Bacteria</taxon>
        <taxon>Pseudomonadati</taxon>
        <taxon>Pseudomonadota</taxon>
        <taxon>Gammaproteobacteria</taxon>
        <taxon>Oceanospirillales</taxon>
        <taxon>Oceanospirillaceae</taxon>
        <taxon>Pontibacterium</taxon>
    </lineage>
</organism>
<accession>A0A8J7FI13</accession>
<evidence type="ECO:0000259" key="2">
    <source>
        <dbReference type="PROSITE" id="PS50043"/>
    </source>
</evidence>
<dbReference type="EMBL" id="JADEYS010000011">
    <property type="protein sequence ID" value="MBE9398018.1"/>
    <property type="molecule type" value="Genomic_DNA"/>
</dbReference>
<dbReference type="InterPro" id="IPR039420">
    <property type="entry name" value="WalR-like"/>
</dbReference>
<dbReference type="InterPro" id="IPR016032">
    <property type="entry name" value="Sig_transdc_resp-reg_C-effctor"/>
</dbReference>
<dbReference type="Gene3D" id="3.40.50.2300">
    <property type="match status" value="1"/>
</dbReference>
<keyword evidence="4" id="KW-1185">Reference proteome</keyword>
<name>A0A8J7FI13_9GAMM</name>
<dbReference type="CDD" id="cd06170">
    <property type="entry name" value="LuxR_C_like"/>
    <property type="match status" value="1"/>
</dbReference>
<dbReference type="PRINTS" id="PR00038">
    <property type="entry name" value="HTHLUXR"/>
</dbReference>
<dbReference type="InterPro" id="IPR000792">
    <property type="entry name" value="Tscrpt_reg_LuxR_C"/>
</dbReference>